<dbReference type="Proteomes" id="UP000596660">
    <property type="component" value="Unplaced"/>
</dbReference>
<dbReference type="EnsemblPlants" id="AUR62033263-RA">
    <property type="protein sequence ID" value="AUR62033263-RA:cds"/>
    <property type="gene ID" value="AUR62033263"/>
</dbReference>
<name>A0A803MPR2_CHEQI</name>
<sequence>MAHRFSQSLITLFSSSSTTTSSALKLLPNSLSSPIFTNPRNHLSTKARLIEVDLDSASDGGEIEVIGLKKLEDAIHGIFVRRLAPDWLPLRPGSVPDHSTPVKVEVQVFDPSNLGKPSLSEDEE</sequence>
<dbReference type="PANTHER" id="PTHR33972">
    <property type="entry name" value="EXPRESSED PROTEIN"/>
    <property type="match status" value="1"/>
</dbReference>
<proteinExistence type="predicted"/>
<protein>
    <submittedName>
        <fullName evidence="1">Uncharacterized protein</fullName>
    </submittedName>
</protein>
<dbReference type="Gramene" id="AUR62033263-RA">
    <property type="protein sequence ID" value="AUR62033263-RA:cds"/>
    <property type="gene ID" value="AUR62033263"/>
</dbReference>
<reference evidence="1" key="1">
    <citation type="journal article" date="2017" name="Nature">
        <title>The genome of Chenopodium quinoa.</title>
        <authorList>
            <person name="Jarvis D.E."/>
            <person name="Ho Y.S."/>
            <person name="Lightfoot D.J."/>
            <person name="Schmoeckel S.M."/>
            <person name="Li B."/>
            <person name="Borm T.J.A."/>
            <person name="Ohyanagi H."/>
            <person name="Mineta K."/>
            <person name="Michell C.T."/>
            <person name="Saber N."/>
            <person name="Kharbatia N.M."/>
            <person name="Rupper R.R."/>
            <person name="Sharp A.R."/>
            <person name="Dally N."/>
            <person name="Boughton B.A."/>
            <person name="Woo Y.H."/>
            <person name="Gao G."/>
            <person name="Schijlen E.G.W.M."/>
            <person name="Guo X."/>
            <person name="Momin A.A."/>
            <person name="Negrao S."/>
            <person name="Al-Babili S."/>
            <person name="Gehring C."/>
            <person name="Roessner U."/>
            <person name="Jung C."/>
            <person name="Murphy K."/>
            <person name="Arold S.T."/>
            <person name="Gojobori T."/>
            <person name="van der Linden C.G."/>
            <person name="van Loo E.N."/>
            <person name="Jellen E.N."/>
            <person name="Maughan P.J."/>
            <person name="Tester M."/>
        </authorList>
    </citation>
    <scope>NUCLEOTIDE SEQUENCE [LARGE SCALE GENOMIC DNA]</scope>
    <source>
        <strain evidence="1">cv. PI 614886</strain>
    </source>
</reference>
<accession>A0A803MPR2</accession>
<keyword evidence="2" id="KW-1185">Reference proteome</keyword>
<dbReference type="AlphaFoldDB" id="A0A803MPR2"/>
<reference evidence="1" key="2">
    <citation type="submission" date="2021-03" db="UniProtKB">
        <authorList>
            <consortium name="EnsemblPlants"/>
        </authorList>
    </citation>
    <scope>IDENTIFICATION</scope>
</reference>
<organism evidence="1 2">
    <name type="scientific">Chenopodium quinoa</name>
    <name type="common">Quinoa</name>
    <dbReference type="NCBI Taxonomy" id="63459"/>
    <lineage>
        <taxon>Eukaryota</taxon>
        <taxon>Viridiplantae</taxon>
        <taxon>Streptophyta</taxon>
        <taxon>Embryophyta</taxon>
        <taxon>Tracheophyta</taxon>
        <taxon>Spermatophyta</taxon>
        <taxon>Magnoliopsida</taxon>
        <taxon>eudicotyledons</taxon>
        <taxon>Gunneridae</taxon>
        <taxon>Pentapetalae</taxon>
        <taxon>Caryophyllales</taxon>
        <taxon>Chenopodiaceae</taxon>
        <taxon>Chenopodioideae</taxon>
        <taxon>Atripliceae</taxon>
        <taxon>Chenopodium</taxon>
    </lineage>
</organism>
<dbReference type="PANTHER" id="PTHR33972:SF2">
    <property type="entry name" value="OS04G0606700 PROTEIN"/>
    <property type="match status" value="1"/>
</dbReference>
<evidence type="ECO:0000313" key="1">
    <source>
        <dbReference type="EnsemblPlants" id="AUR62033263-RA:cds"/>
    </source>
</evidence>
<evidence type="ECO:0000313" key="2">
    <source>
        <dbReference type="Proteomes" id="UP000596660"/>
    </source>
</evidence>